<sequence>MVTSHHPDARSTDEAGDGTAKVKRRGPAGMGARPARDMIVARRPSPVGWYDGLGRASIRGGQAAAVALHSTLEAHARRRKGASHWPALGPPVGQQAGVHRQARPTQAKVIPAPAAPQSAAWRAQPGPRRRSSPPPTPWPGLPPRNKYGRLGMLLAPSWPRRPTPALPRIAHLGQNGQTGQCHAPHPPCGRPASAHRLVPRFHATPPISNTTATT</sequence>
<feature type="region of interest" description="Disordered" evidence="1">
    <location>
        <begin position="1"/>
        <end position="39"/>
    </location>
</feature>
<feature type="compositionally biased region" description="Pro residues" evidence="1">
    <location>
        <begin position="132"/>
        <end position="142"/>
    </location>
</feature>
<feature type="compositionally biased region" description="Basic and acidic residues" evidence="1">
    <location>
        <begin position="1"/>
        <end position="13"/>
    </location>
</feature>
<accession>A0A5C3FF86</accession>
<evidence type="ECO:0000313" key="2">
    <source>
        <dbReference type="EMBL" id="SPO42049.1"/>
    </source>
</evidence>
<protein>
    <submittedName>
        <fullName evidence="2">Uncharacterized protein</fullName>
    </submittedName>
</protein>
<dbReference type="Proteomes" id="UP000323386">
    <property type="component" value="Unassembled WGS sequence"/>
</dbReference>
<name>A0A5C3FF86_9BASI</name>
<evidence type="ECO:0000313" key="3">
    <source>
        <dbReference type="Proteomes" id="UP000323386"/>
    </source>
</evidence>
<feature type="region of interest" description="Disordered" evidence="1">
    <location>
        <begin position="108"/>
        <end position="147"/>
    </location>
</feature>
<keyword evidence="3" id="KW-1185">Reference proteome</keyword>
<dbReference type="AlphaFoldDB" id="A0A5C3FF86"/>
<feature type="region of interest" description="Disordered" evidence="1">
    <location>
        <begin position="175"/>
        <end position="214"/>
    </location>
</feature>
<evidence type="ECO:0000256" key="1">
    <source>
        <dbReference type="SAM" id="MobiDB-lite"/>
    </source>
</evidence>
<organism evidence="2 3">
    <name type="scientific">Pseudozyma flocculosa</name>
    <dbReference type="NCBI Taxonomy" id="84751"/>
    <lineage>
        <taxon>Eukaryota</taxon>
        <taxon>Fungi</taxon>
        <taxon>Dikarya</taxon>
        <taxon>Basidiomycota</taxon>
        <taxon>Ustilaginomycotina</taxon>
        <taxon>Ustilaginomycetes</taxon>
        <taxon>Ustilaginales</taxon>
        <taxon>Ustilaginaceae</taxon>
        <taxon>Pseudozyma</taxon>
    </lineage>
</organism>
<proteinExistence type="predicted"/>
<feature type="compositionally biased region" description="Low complexity" evidence="1">
    <location>
        <begin position="111"/>
        <end position="126"/>
    </location>
</feature>
<gene>
    <name evidence="2" type="ORF">PSFLO_07532</name>
</gene>
<reference evidence="2 3" key="1">
    <citation type="submission" date="2018-03" db="EMBL/GenBank/DDBJ databases">
        <authorList>
            <person name="Guldener U."/>
        </authorList>
    </citation>
    <scope>NUCLEOTIDE SEQUENCE [LARGE SCALE GENOMIC DNA]</scope>
    <source>
        <strain evidence="2 3">DAOM196992</strain>
    </source>
</reference>
<dbReference type="EMBL" id="OOIP01000036">
    <property type="protein sequence ID" value="SPO42049.1"/>
    <property type="molecule type" value="Genomic_DNA"/>
</dbReference>